<name>A0AAW7K4W1_9GAMM</name>
<proteinExistence type="predicted"/>
<protein>
    <submittedName>
        <fullName evidence="2">YcaO-like family protein</fullName>
    </submittedName>
</protein>
<dbReference type="Pfam" id="PF02624">
    <property type="entry name" value="YcaO"/>
    <property type="match status" value="1"/>
</dbReference>
<dbReference type="EMBL" id="JAUEHU010000006">
    <property type="protein sequence ID" value="MDN0087419.1"/>
    <property type="molecule type" value="Genomic_DNA"/>
</dbReference>
<organism evidence="2 3">
    <name type="scientific">Yersinia nurmii</name>
    <dbReference type="NCBI Taxonomy" id="685706"/>
    <lineage>
        <taxon>Bacteria</taxon>
        <taxon>Pseudomonadati</taxon>
        <taxon>Pseudomonadota</taxon>
        <taxon>Gammaproteobacteria</taxon>
        <taxon>Enterobacterales</taxon>
        <taxon>Yersiniaceae</taxon>
        <taxon>Yersinia</taxon>
    </lineage>
</organism>
<evidence type="ECO:0000313" key="2">
    <source>
        <dbReference type="EMBL" id="MDN0087419.1"/>
    </source>
</evidence>
<dbReference type="RefSeq" id="WP_289817858.1">
    <property type="nucleotide sequence ID" value="NZ_JAUEHU010000006.1"/>
</dbReference>
<dbReference type="Proteomes" id="UP001167864">
    <property type="component" value="Unassembled WGS sequence"/>
</dbReference>
<evidence type="ECO:0000313" key="3">
    <source>
        <dbReference type="Proteomes" id="UP001167864"/>
    </source>
</evidence>
<dbReference type="Gene3D" id="3.30.1330.230">
    <property type="match status" value="1"/>
</dbReference>
<dbReference type="PANTHER" id="PTHR37809:SF1">
    <property type="entry name" value="RIBOSOMAL PROTEIN S12 METHYLTHIOTRANSFERASE ACCESSORY FACTOR YCAO"/>
    <property type="match status" value="1"/>
</dbReference>
<dbReference type="InterPro" id="IPR003776">
    <property type="entry name" value="YcaO-like_dom"/>
</dbReference>
<comment type="caution">
    <text evidence="2">The sequence shown here is derived from an EMBL/GenBank/DDBJ whole genome shotgun (WGS) entry which is preliminary data.</text>
</comment>
<feature type="domain" description="YcaO" evidence="1">
    <location>
        <begin position="55"/>
        <end position="404"/>
    </location>
</feature>
<evidence type="ECO:0000259" key="1">
    <source>
        <dbReference type="PROSITE" id="PS51664"/>
    </source>
</evidence>
<accession>A0AAW7K4W1</accession>
<sequence length="404" mass="46208">MRPIEREFTLSDAKDRVIKEIDNLGLTWRKEVYGKNILTIVVTLIHPHNKNQTGGVGKGDYDNAFVGALFEALEHYIEDFSAPLATVRPAKTLMRAGILASDDVLDMVNTQPDSHLATRRFASSAGDFYYPLALCDPNYSRKPLADDNFDYRYLARYGSNSGIAIGATRNEALLHGINECIERDAFSLFLIHSLYSRSPCKIYEIDKQSLPEEAARNWQKSEEEIQERIRVLDITQGMKCRTYLALAEKSKLIKYPIGCGTSLHPHHALQRALSELVQINAVFNHRQEIQRENEVLHQRLLRYKKLERCFCMRTADIFNTNEVLLCRLPVSDKTHRSPAEDLVEIEQDLTEKGFVIGKSILYETSQVCLTHALIPNFERFYIITSGNIVLPLLRGRRSLEKKHI</sequence>
<dbReference type="AlphaFoldDB" id="A0AAW7K4W1"/>
<reference evidence="2" key="1">
    <citation type="submission" date="2023-06" db="EMBL/GenBank/DDBJ databases">
        <authorList>
            <person name="Polev D.E."/>
            <person name="Saitova A.T."/>
            <person name="Bogumilchik E.A."/>
            <person name="Kokorina G.I."/>
            <person name="Voskresenskaia E.A."/>
        </authorList>
    </citation>
    <scope>NUCLEOTIDE SEQUENCE</scope>
    <source>
        <strain evidence="2">2145 StPb PI</strain>
    </source>
</reference>
<dbReference type="PANTHER" id="PTHR37809">
    <property type="entry name" value="RIBOSOMAL PROTEIN S12 METHYLTHIOTRANSFERASE ACCESSORY FACTOR YCAO"/>
    <property type="match status" value="1"/>
</dbReference>
<gene>
    <name evidence="2" type="ORF">QVN42_08430</name>
</gene>
<dbReference type="PROSITE" id="PS51664">
    <property type="entry name" value="YCAO"/>
    <property type="match status" value="1"/>
</dbReference>